<accession>A0A0E0EAE4</accession>
<dbReference type="Proteomes" id="UP000008021">
    <property type="component" value="Chromosome 7"/>
</dbReference>
<protein>
    <recommendedName>
        <fullName evidence="3">NAC-A/B domain-containing protein</fullName>
    </recommendedName>
</protein>
<feature type="domain" description="NAC-A/B" evidence="3">
    <location>
        <begin position="80"/>
        <end position="108"/>
    </location>
</feature>
<evidence type="ECO:0000259" key="3">
    <source>
        <dbReference type="Pfam" id="PF01849"/>
    </source>
</evidence>
<dbReference type="Gene3D" id="2.20.70.30">
    <property type="entry name" value="Nascent polypeptide-associated complex domain"/>
    <property type="match status" value="1"/>
</dbReference>
<feature type="compositionally biased region" description="Acidic residues" evidence="2">
    <location>
        <begin position="35"/>
        <end position="64"/>
    </location>
</feature>
<comment type="function">
    <text evidence="1">May promote appropriate targeting of ribosome-nascent polypeptide complexes.</text>
</comment>
<dbReference type="PANTHER" id="PTHR21713">
    <property type="entry name" value="NASCENT POLYPEPTIDE ASSOCIATED COMPLEX ALPHA SUBUNIT-RELATED"/>
    <property type="match status" value="1"/>
</dbReference>
<dbReference type="EnsemblPlants" id="OMERI07G09310.1">
    <property type="protein sequence ID" value="OMERI07G09310.1"/>
    <property type="gene ID" value="OMERI07G09310"/>
</dbReference>
<dbReference type="InterPro" id="IPR002715">
    <property type="entry name" value="Nas_poly-pep-assoc_cplx_dom"/>
</dbReference>
<reference evidence="4" key="1">
    <citation type="submission" date="2015-04" db="UniProtKB">
        <authorList>
            <consortium name="EnsemblPlants"/>
        </authorList>
    </citation>
    <scope>IDENTIFICATION</scope>
</reference>
<dbReference type="HOGENOM" id="CLU_2030284_0_0_1"/>
<evidence type="ECO:0000256" key="1">
    <source>
        <dbReference type="ARBA" id="ARBA00004000"/>
    </source>
</evidence>
<proteinExistence type="predicted"/>
<dbReference type="InterPro" id="IPR016641">
    <property type="entry name" value="EGD2/NACA0like"/>
</dbReference>
<sequence>MFSEQTPVATAEAELVSSAAVPVKPEEAAAKAQPEDDAPIVEDAKDDDDGDEDDDDDGDEDEDGEHGTVVNKGSKQSRSEKKSRKAMMKLGMKPVTGVSRITIKRAKNVRNCTAAANNCTRQG</sequence>
<organism evidence="4">
    <name type="scientific">Oryza meridionalis</name>
    <dbReference type="NCBI Taxonomy" id="40149"/>
    <lineage>
        <taxon>Eukaryota</taxon>
        <taxon>Viridiplantae</taxon>
        <taxon>Streptophyta</taxon>
        <taxon>Embryophyta</taxon>
        <taxon>Tracheophyta</taxon>
        <taxon>Spermatophyta</taxon>
        <taxon>Magnoliopsida</taxon>
        <taxon>Liliopsida</taxon>
        <taxon>Poales</taxon>
        <taxon>Poaceae</taxon>
        <taxon>BOP clade</taxon>
        <taxon>Oryzoideae</taxon>
        <taxon>Oryzeae</taxon>
        <taxon>Oryzinae</taxon>
        <taxon>Oryza</taxon>
    </lineage>
</organism>
<reference evidence="4" key="2">
    <citation type="submission" date="2018-05" db="EMBL/GenBank/DDBJ databases">
        <title>OmerRS3 (Oryza meridionalis Reference Sequence Version 3).</title>
        <authorList>
            <person name="Zhang J."/>
            <person name="Kudrna D."/>
            <person name="Lee S."/>
            <person name="Talag J."/>
            <person name="Welchert J."/>
            <person name="Wing R.A."/>
        </authorList>
    </citation>
    <scope>NUCLEOTIDE SEQUENCE [LARGE SCALE GENOMIC DNA]</scope>
    <source>
        <strain evidence="4">cv. OR44</strain>
    </source>
</reference>
<evidence type="ECO:0000313" key="4">
    <source>
        <dbReference type="EnsemblPlants" id="OMERI07G09310.1"/>
    </source>
</evidence>
<dbReference type="InterPro" id="IPR038187">
    <property type="entry name" value="NAC_A/B_dom_sf"/>
</dbReference>
<dbReference type="AlphaFoldDB" id="A0A0E0EAE4"/>
<dbReference type="Pfam" id="PF01849">
    <property type="entry name" value="NAC"/>
    <property type="match status" value="1"/>
</dbReference>
<evidence type="ECO:0000256" key="2">
    <source>
        <dbReference type="SAM" id="MobiDB-lite"/>
    </source>
</evidence>
<dbReference type="STRING" id="40149.A0A0E0EAE4"/>
<keyword evidence="5" id="KW-1185">Reference proteome</keyword>
<evidence type="ECO:0000313" key="5">
    <source>
        <dbReference type="Proteomes" id="UP000008021"/>
    </source>
</evidence>
<feature type="region of interest" description="Disordered" evidence="2">
    <location>
        <begin position="1"/>
        <end position="97"/>
    </location>
</feature>
<dbReference type="Gramene" id="OMERI07G09310.1">
    <property type="protein sequence ID" value="OMERI07G09310.1"/>
    <property type="gene ID" value="OMERI07G09310"/>
</dbReference>
<dbReference type="eggNOG" id="KOG2239">
    <property type="taxonomic scope" value="Eukaryota"/>
</dbReference>
<dbReference type="GO" id="GO:0005854">
    <property type="term" value="C:nascent polypeptide-associated complex"/>
    <property type="evidence" value="ECO:0007669"/>
    <property type="project" value="InterPro"/>
</dbReference>
<name>A0A0E0EAE4_9ORYZ</name>